<dbReference type="SUPFAM" id="SSF53254">
    <property type="entry name" value="Phosphoglycerate mutase-like"/>
    <property type="match status" value="1"/>
</dbReference>
<sequence length="382" mass="42723">MDGVLASLAAARYVQAASKYVWGTPEVPPDTLLAVIIGFALSYLVVLSMFSKGRLGMWAFAYFFLSSDKKARKPDDATPAISAPSCKRMKVVFIRHGQSEWNAVFNEGSKLTLPLRLLRALASEALMFFEQDSLFMDSPLDEVGVAQAWDLMTFLASQPTRTLENGAASKPVKELEVPEIISIIRGDAGESVVASSILRRAVSTGFIALSPRFLKTSQAKDKMQLVTALQEISRNVDTLSLTPEKTVPVIPCGEANLKHMGDLMSHFYRTRFDKRHNTGNKTLKQKAKERQDLFIKWMFEQGSHVDCVIVLGHSIWFREFFKSFLPKASRHVAKTNKMVNCGVVAFDFYKDSKNVHRIPQDSVKEIYGGFEDKGKKGKRKQA</sequence>
<keyword evidence="1" id="KW-1133">Transmembrane helix</keyword>
<dbReference type="InterPro" id="IPR050275">
    <property type="entry name" value="PGM_Phosphatase"/>
</dbReference>
<dbReference type="GO" id="GO:0005829">
    <property type="term" value="C:cytosol"/>
    <property type="evidence" value="ECO:0007669"/>
    <property type="project" value="TreeGrafter"/>
</dbReference>
<dbReference type="EMBL" id="HBGW01044011">
    <property type="protein sequence ID" value="CAD9569756.1"/>
    <property type="molecule type" value="Transcribed_RNA"/>
</dbReference>
<name>A0A7S2NZW3_9DINO</name>
<feature type="transmembrane region" description="Helical" evidence="1">
    <location>
        <begin position="32"/>
        <end position="50"/>
    </location>
</feature>
<dbReference type="PANTHER" id="PTHR48100:SF33">
    <property type="entry name" value="PEPTIDASE S54 RHOMBOID DOMAIN-CONTAINING PROTEIN"/>
    <property type="match status" value="1"/>
</dbReference>
<evidence type="ECO:0000313" key="2">
    <source>
        <dbReference type="EMBL" id="CAD9569756.1"/>
    </source>
</evidence>
<gene>
    <name evidence="2" type="ORF">BRAN1462_LOCUS27905</name>
</gene>
<dbReference type="AlphaFoldDB" id="A0A7S2NZW3"/>
<dbReference type="GO" id="GO:0016791">
    <property type="term" value="F:phosphatase activity"/>
    <property type="evidence" value="ECO:0007669"/>
    <property type="project" value="TreeGrafter"/>
</dbReference>
<dbReference type="Gene3D" id="3.40.50.1240">
    <property type="entry name" value="Phosphoglycerate mutase-like"/>
    <property type="match status" value="1"/>
</dbReference>
<evidence type="ECO:0000256" key="1">
    <source>
        <dbReference type="SAM" id="Phobius"/>
    </source>
</evidence>
<reference evidence="2" key="1">
    <citation type="submission" date="2021-01" db="EMBL/GenBank/DDBJ databases">
        <authorList>
            <person name="Corre E."/>
            <person name="Pelletier E."/>
            <person name="Niang G."/>
            <person name="Scheremetjew M."/>
            <person name="Finn R."/>
            <person name="Kale V."/>
            <person name="Holt S."/>
            <person name="Cochrane G."/>
            <person name="Meng A."/>
            <person name="Brown T."/>
            <person name="Cohen L."/>
        </authorList>
    </citation>
    <scope>NUCLEOTIDE SEQUENCE</scope>
    <source>
        <strain evidence="2">RCC3387</strain>
    </source>
</reference>
<dbReference type="PANTHER" id="PTHR48100">
    <property type="entry name" value="BROAD-SPECIFICITY PHOSPHATASE YOR283W-RELATED"/>
    <property type="match status" value="1"/>
</dbReference>
<keyword evidence="1" id="KW-0472">Membrane</keyword>
<proteinExistence type="predicted"/>
<dbReference type="InterPro" id="IPR029033">
    <property type="entry name" value="His_PPase_superfam"/>
</dbReference>
<protein>
    <submittedName>
        <fullName evidence="2">Uncharacterized protein</fullName>
    </submittedName>
</protein>
<organism evidence="2">
    <name type="scientific">Zooxanthella nutricula</name>
    <dbReference type="NCBI Taxonomy" id="1333877"/>
    <lineage>
        <taxon>Eukaryota</taxon>
        <taxon>Sar</taxon>
        <taxon>Alveolata</taxon>
        <taxon>Dinophyceae</taxon>
        <taxon>Peridiniales</taxon>
        <taxon>Peridiniales incertae sedis</taxon>
        <taxon>Zooxanthella</taxon>
    </lineage>
</organism>
<accession>A0A7S2NZW3</accession>
<keyword evidence="1" id="KW-0812">Transmembrane</keyword>